<evidence type="ECO:0000256" key="1">
    <source>
        <dbReference type="SAM" id="Phobius"/>
    </source>
</evidence>
<proteinExistence type="predicted"/>
<feature type="transmembrane region" description="Helical" evidence="1">
    <location>
        <begin position="19"/>
        <end position="40"/>
    </location>
</feature>
<gene>
    <name evidence="2" type="ORF">CUNI_LOCUS2389</name>
</gene>
<organism evidence="2 3">
    <name type="scientific">Candidula unifasciata</name>
    <dbReference type="NCBI Taxonomy" id="100452"/>
    <lineage>
        <taxon>Eukaryota</taxon>
        <taxon>Metazoa</taxon>
        <taxon>Spiralia</taxon>
        <taxon>Lophotrochozoa</taxon>
        <taxon>Mollusca</taxon>
        <taxon>Gastropoda</taxon>
        <taxon>Heterobranchia</taxon>
        <taxon>Euthyneura</taxon>
        <taxon>Panpulmonata</taxon>
        <taxon>Eupulmonata</taxon>
        <taxon>Stylommatophora</taxon>
        <taxon>Helicina</taxon>
        <taxon>Helicoidea</taxon>
        <taxon>Geomitridae</taxon>
        <taxon>Candidula</taxon>
    </lineage>
</organism>
<comment type="caution">
    <text evidence="2">The sequence shown here is derived from an EMBL/GenBank/DDBJ whole genome shotgun (WGS) entry which is preliminary data.</text>
</comment>
<dbReference type="EMBL" id="CAJHNH020000308">
    <property type="protein sequence ID" value="CAG5116831.1"/>
    <property type="molecule type" value="Genomic_DNA"/>
</dbReference>
<evidence type="ECO:0000313" key="2">
    <source>
        <dbReference type="EMBL" id="CAG5116831.1"/>
    </source>
</evidence>
<dbReference type="AlphaFoldDB" id="A0A8S3YNH0"/>
<feature type="non-terminal residue" evidence="2">
    <location>
        <position position="363"/>
    </location>
</feature>
<dbReference type="InterPro" id="IPR011735">
    <property type="entry name" value="WlaTC/HtrL_glycosyltransf"/>
</dbReference>
<keyword evidence="3" id="KW-1185">Reference proteome</keyword>
<dbReference type="Pfam" id="PF09612">
    <property type="entry name" value="HtrL_YibB"/>
    <property type="match status" value="1"/>
</dbReference>
<keyword evidence="1" id="KW-0472">Membrane</keyword>
<keyword evidence="1" id="KW-1133">Transmembrane helix</keyword>
<dbReference type="Proteomes" id="UP000678393">
    <property type="component" value="Unassembled WGS sequence"/>
</dbReference>
<sequence>SQQTLWGVAQMFRTRARSFAFVCILVLMVYSGFQVIYMPVEMNICPDPIRGKDFYGQSEENITIVTMYLNLGTHSKTSFFLFSKEKYATDQYKLWLLSWGKLQNKVVAFFDDDEFIKRFRDIRSHLPESYTIITKIDKSQLSAFHQKGRIENIIANPSFTISYPAEYTCTMNAKYDVLDMALKQGLIKSKFMAWMDIGLWRKIQEEDPSYTLKLPPDFNSSKIGFSEVTPRHLLSNLSPVEVYKQNVVWVAGGFVLGSKEVVAEFIISYQKTSLILLDQGLADTDQQVITSMYSPGMAAKQKVEIMTYACPRGSFGLFGYSYLYFCLPYICRASAECKSRQLVSFVGSDLTFEQFEKTHFTKT</sequence>
<name>A0A8S3YNH0_9EUPU</name>
<dbReference type="OrthoDB" id="411632at2759"/>
<protein>
    <submittedName>
        <fullName evidence="2">Uncharacterized protein</fullName>
    </submittedName>
</protein>
<accession>A0A8S3YNH0</accession>
<reference evidence="2" key="1">
    <citation type="submission" date="2021-04" db="EMBL/GenBank/DDBJ databases">
        <authorList>
            <consortium name="Molecular Ecology Group"/>
        </authorList>
    </citation>
    <scope>NUCLEOTIDE SEQUENCE</scope>
</reference>
<keyword evidence="1" id="KW-0812">Transmembrane</keyword>
<evidence type="ECO:0000313" key="3">
    <source>
        <dbReference type="Proteomes" id="UP000678393"/>
    </source>
</evidence>